<dbReference type="Proteomes" id="UP001153618">
    <property type="component" value="Unassembled WGS sequence"/>
</dbReference>
<feature type="transmembrane region" description="Helical" evidence="2">
    <location>
        <begin position="163"/>
        <end position="180"/>
    </location>
</feature>
<dbReference type="Pfam" id="PF24802">
    <property type="entry name" value="DUF7703"/>
    <property type="match status" value="1"/>
</dbReference>
<dbReference type="OrthoDB" id="405906at2759"/>
<evidence type="ECO:0000259" key="3">
    <source>
        <dbReference type="Pfam" id="PF24802"/>
    </source>
</evidence>
<keyword evidence="2" id="KW-0472">Membrane</keyword>
<dbReference type="InterPro" id="IPR056120">
    <property type="entry name" value="DUF7703"/>
</dbReference>
<feature type="transmembrane region" description="Helical" evidence="2">
    <location>
        <begin position="81"/>
        <end position="106"/>
    </location>
</feature>
<reference evidence="4" key="1">
    <citation type="submission" date="2021-07" db="EMBL/GenBank/DDBJ databases">
        <authorList>
            <person name="Branca A.L. A."/>
        </authorList>
    </citation>
    <scope>NUCLEOTIDE SEQUENCE</scope>
</reference>
<feature type="domain" description="DUF7703" evidence="3">
    <location>
        <begin position="23"/>
        <end position="258"/>
    </location>
</feature>
<feature type="transmembrane region" description="Helical" evidence="2">
    <location>
        <begin position="201"/>
        <end position="225"/>
    </location>
</feature>
<name>A0A9W4HGN5_PENOL</name>
<evidence type="ECO:0000313" key="4">
    <source>
        <dbReference type="EMBL" id="CAG8005107.1"/>
    </source>
</evidence>
<feature type="transmembrane region" description="Helical" evidence="2">
    <location>
        <begin position="53"/>
        <end position="75"/>
    </location>
</feature>
<comment type="caution">
    <text evidence="4">The sequence shown here is derived from an EMBL/GenBank/DDBJ whole genome shotgun (WGS) entry which is preliminary data.</text>
</comment>
<keyword evidence="5" id="KW-1185">Reference proteome</keyword>
<protein>
    <recommendedName>
        <fullName evidence="3">DUF7703 domain-containing protein</fullName>
    </recommendedName>
</protein>
<feature type="transmembrane region" description="Helical" evidence="2">
    <location>
        <begin position="118"/>
        <end position="148"/>
    </location>
</feature>
<sequence>MTNLSEPPDGIHGYQGNNVAVRTLMIVFTSIALYNAIELFILLFLTFTHYRGLYFWTLLLSVVLGVIPHAIGYLLELFSLAPVWLSLTITTIGFYVMVPGQSIVLYSRLHLVVQSNKVLRFVLWLIIIDAVILLVPTTVFTFCTAYIASPTVIRGYNVMERMQLAWFCAQEICISSIYIVETVRLLRMMPDKDRRRTRIMYELLAINFVIILLDICLLVVEYIGFYPLQTTLKPMVYSIKLKLEFGVLGKLVTLVQNSRSQPTSSEHEEYPGFVDPTQLTTDVTHAAPRESRSRGRRGWNTMSVESLPMSERRIRPSTQSTDQSSHPS</sequence>
<evidence type="ECO:0000313" key="5">
    <source>
        <dbReference type="Proteomes" id="UP001153618"/>
    </source>
</evidence>
<gene>
    <name evidence="4" type="ORF">POLS_LOCUS1968</name>
</gene>
<evidence type="ECO:0000256" key="1">
    <source>
        <dbReference type="SAM" id="MobiDB-lite"/>
    </source>
</evidence>
<evidence type="ECO:0000256" key="2">
    <source>
        <dbReference type="SAM" id="Phobius"/>
    </source>
</evidence>
<dbReference type="EMBL" id="CAJVOS010000012">
    <property type="protein sequence ID" value="CAG8005107.1"/>
    <property type="molecule type" value="Genomic_DNA"/>
</dbReference>
<keyword evidence="2" id="KW-0812">Transmembrane</keyword>
<dbReference type="AlphaFoldDB" id="A0A9W4HGN5"/>
<dbReference type="PANTHER" id="PTHR37013:SF5">
    <property type="entry name" value="INTEGRAL MEMBRANE PROTEIN"/>
    <property type="match status" value="1"/>
</dbReference>
<feature type="region of interest" description="Disordered" evidence="1">
    <location>
        <begin position="260"/>
        <end position="328"/>
    </location>
</feature>
<proteinExistence type="predicted"/>
<keyword evidence="2" id="KW-1133">Transmembrane helix</keyword>
<feature type="transmembrane region" description="Helical" evidence="2">
    <location>
        <begin position="20"/>
        <end position="46"/>
    </location>
</feature>
<feature type="compositionally biased region" description="Polar residues" evidence="1">
    <location>
        <begin position="316"/>
        <end position="328"/>
    </location>
</feature>
<organism evidence="4 5">
    <name type="scientific">Penicillium olsonii</name>
    <dbReference type="NCBI Taxonomy" id="99116"/>
    <lineage>
        <taxon>Eukaryota</taxon>
        <taxon>Fungi</taxon>
        <taxon>Dikarya</taxon>
        <taxon>Ascomycota</taxon>
        <taxon>Pezizomycotina</taxon>
        <taxon>Eurotiomycetes</taxon>
        <taxon>Eurotiomycetidae</taxon>
        <taxon>Eurotiales</taxon>
        <taxon>Aspergillaceae</taxon>
        <taxon>Penicillium</taxon>
    </lineage>
</organism>
<accession>A0A9W4HGN5</accession>
<dbReference type="PANTHER" id="PTHR37013">
    <property type="entry name" value="INTEGRAL MEMBRANE PROTEIN (AFU_ORTHOLOGUE AFUA_1G05950)-RELATED"/>
    <property type="match status" value="1"/>
</dbReference>